<dbReference type="SUPFAM" id="SSF50182">
    <property type="entry name" value="Sm-like ribonucleoproteins"/>
    <property type="match status" value="1"/>
</dbReference>
<dbReference type="InterPro" id="IPR006685">
    <property type="entry name" value="MscS_channel_2nd"/>
</dbReference>
<dbReference type="Gene3D" id="1.10.287.1260">
    <property type="match status" value="1"/>
</dbReference>
<name>A0A420WJ76_9PROT</name>
<comment type="similarity">
    <text evidence="2 7">Belongs to the MscS (TC 1.A.23) family.</text>
</comment>
<evidence type="ECO:0000256" key="4">
    <source>
        <dbReference type="ARBA" id="ARBA00022692"/>
    </source>
</evidence>
<comment type="subcellular location">
    <subcellularLocation>
        <location evidence="7">Cell inner membrane</location>
        <topology evidence="7">Multi-pass membrane protein</topology>
    </subcellularLocation>
    <subcellularLocation>
        <location evidence="1">Cell membrane</location>
        <topology evidence="1">Multi-pass membrane protein</topology>
    </subcellularLocation>
</comment>
<keyword evidence="7" id="KW-0997">Cell inner membrane</keyword>
<feature type="domain" description="Mechanosensitive ion channel MscS C-terminal" evidence="9">
    <location>
        <begin position="188"/>
        <end position="269"/>
    </location>
</feature>
<comment type="function">
    <text evidence="7">Mechanosensitive channel that participates in the regulation of osmotic pressure changes within the cell, opening in response to stretch forces in the membrane lipid bilayer, without the need for other proteins. Contributes to normal resistance to hypoosmotic shock. Forms an ion channel of 1.0 nanosiemens conductance with a slight preference for anions.</text>
</comment>
<keyword evidence="3" id="KW-1003">Cell membrane</keyword>
<proteinExistence type="inferred from homology"/>
<dbReference type="SUPFAM" id="SSF82861">
    <property type="entry name" value="Mechanosensitive channel protein MscS (YggB), transmembrane region"/>
    <property type="match status" value="1"/>
</dbReference>
<evidence type="ECO:0000256" key="1">
    <source>
        <dbReference type="ARBA" id="ARBA00004651"/>
    </source>
</evidence>
<dbReference type="FunCoup" id="A0A420WJ76">
    <property type="interactions" value="203"/>
</dbReference>
<keyword evidence="7" id="KW-0406">Ion transport</keyword>
<dbReference type="InParanoid" id="A0A420WJ76"/>
<feature type="transmembrane region" description="Helical" evidence="7">
    <location>
        <begin position="23"/>
        <end position="45"/>
    </location>
</feature>
<keyword evidence="7" id="KW-0813">Transport</keyword>
<comment type="caution">
    <text evidence="7">Lacks conserved residue(s) required for the propagation of feature annotation.</text>
</comment>
<dbReference type="InterPro" id="IPR023408">
    <property type="entry name" value="MscS_beta-dom_sf"/>
</dbReference>
<sequence length="281" mass="30167">MIDVGGSPIVDIVLEQIKKIPDYIVLFAPSVLLGFIIFIGGRLIVRKASTGTVKATEKIPNIDSTLARFFGSLVLFIGMGAVIVLALSAMKINLAFLATIVAALVLALGFALQDSLGDFASGIMLALFRPFKVDDQVEVAGETGVVIETGLFSTRLVTRDNVIINVANGAVFGGTIKNYFHDGKLRLDTDIGVSYDADLNKAIKAILSAVKGDARIYSDPAPWAKVVSLGDSAVVIQLRVWTDAEDHRKVKMDISQPIKKALDKAGIEIPYEHNTIVRKSA</sequence>
<dbReference type="InterPro" id="IPR010920">
    <property type="entry name" value="LSM_dom_sf"/>
</dbReference>
<evidence type="ECO:0000256" key="7">
    <source>
        <dbReference type="RuleBase" id="RU369025"/>
    </source>
</evidence>
<dbReference type="PANTHER" id="PTHR30221:SF1">
    <property type="entry name" value="SMALL-CONDUCTANCE MECHANOSENSITIVE CHANNEL"/>
    <property type="match status" value="1"/>
</dbReference>
<dbReference type="InterPro" id="IPR045275">
    <property type="entry name" value="MscS_archaea/bacteria_type"/>
</dbReference>
<feature type="transmembrane region" description="Helical" evidence="7">
    <location>
        <begin position="94"/>
        <end position="112"/>
    </location>
</feature>
<evidence type="ECO:0000256" key="2">
    <source>
        <dbReference type="ARBA" id="ARBA00008017"/>
    </source>
</evidence>
<comment type="subunit">
    <text evidence="7">Homoheptamer.</text>
</comment>
<dbReference type="InterPro" id="IPR011014">
    <property type="entry name" value="MscS_channel_TM-2"/>
</dbReference>
<comment type="caution">
    <text evidence="10">The sequence shown here is derived from an EMBL/GenBank/DDBJ whole genome shotgun (WGS) entry which is preliminary data.</text>
</comment>
<feature type="transmembrane region" description="Helical" evidence="7">
    <location>
        <begin position="66"/>
        <end position="88"/>
    </location>
</feature>
<evidence type="ECO:0000256" key="3">
    <source>
        <dbReference type="ARBA" id="ARBA00022475"/>
    </source>
</evidence>
<evidence type="ECO:0000256" key="6">
    <source>
        <dbReference type="ARBA" id="ARBA00023136"/>
    </source>
</evidence>
<organism evidence="10 11">
    <name type="scientific">Litorimonas taeanensis</name>
    <dbReference type="NCBI Taxonomy" id="568099"/>
    <lineage>
        <taxon>Bacteria</taxon>
        <taxon>Pseudomonadati</taxon>
        <taxon>Pseudomonadota</taxon>
        <taxon>Alphaproteobacteria</taxon>
        <taxon>Maricaulales</taxon>
        <taxon>Robiginitomaculaceae</taxon>
    </lineage>
</organism>
<keyword evidence="5 7" id="KW-1133">Transmembrane helix</keyword>
<keyword evidence="11" id="KW-1185">Reference proteome</keyword>
<dbReference type="Pfam" id="PF00924">
    <property type="entry name" value="MS_channel_2nd"/>
    <property type="match status" value="1"/>
</dbReference>
<feature type="domain" description="Mechanosensitive ion channel MscS" evidence="8">
    <location>
        <begin position="114"/>
        <end position="179"/>
    </location>
</feature>
<dbReference type="Gene3D" id="2.30.30.60">
    <property type="match status" value="1"/>
</dbReference>
<dbReference type="Pfam" id="PF21082">
    <property type="entry name" value="MS_channel_3rd"/>
    <property type="match status" value="1"/>
</dbReference>
<dbReference type="SUPFAM" id="SSF82689">
    <property type="entry name" value="Mechanosensitive channel protein MscS (YggB), C-terminal domain"/>
    <property type="match status" value="1"/>
</dbReference>
<evidence type="ECO:0000259" key="9">
    <source>
        <dbReference type="Pfam" id="PF21082"/>
    </source>
</evidence>
<reference evidence="10 11" key="1">
    <citation type="submission" date="2018-10" db="EMBL/GenBank/DDBJ databases">
        <title>Genomic Encyclopedia of Type Strains, Phase IV (KMG-IV): sequencing the most valuable type-strain genomes for metagenomic binning, comparative biology and taxonomic classification.</title>
        <authorList>
            <person name="Goeker M."/>
        </authorList>
    </citation>
    <scope>NUCLEOTIDE SEQUENCE [LARGE SCALE GENOMIC DNA]</scope>
    <source>
        <strain evidence="10 11">DSM 22008</strain>
    </source>
</reference>
<evidence type="ECO:0000313" key="11">
    <source>
        <dbReference type="Proteomes" id="UP000282211"/>
    </source>
</evidence>
<evidence type="ECO:0000313" key="10">
    <source>
        <dbReference type="EMBL" id="RKQ71081.1"/>
    </source>
</evidence>
<evidence type="ECO:0000259" key="8">
    <source>
        <dbReference type="Pfam" id="PF00924"/>
    </source>
</evidence>
<dbReference type="InterPro" id="IPR011066">
    <property type="entry name" value="MscS_channel_C_sf"/>
</dbReference>
<dbReference type="InterPro" id="IPR049278">
    <property type="entry name" value="MS_channel_C"/>
</dbReference>
<dbReference type="Gene3D" id="3.30.70.100">
    <property type="match status" value="1"/>
</dbReference>
<evidence type="ECO:0000256" key="5">
    <source>
        <dbReference type="ARBA" id="ARBA00022989"/>
    </source>
</evidence>
<dbReference type="PANTHER" id="PTHR30221">
    <property type="entry name" value="SMALL-CONDUCTANCE MECHANOSENSITIVE CHANNEL"/>
    <property type="match status" value="1"/>
</dbReference>
<dbReference type="AlphaFoldDB" id="A0A420WJ76"/>
<keyword evidence="4 7" id="KW-0812">Transmembrane</keyword>
<dbReference type="EMBL" id="RBII01000001">
    <property type="protein sequence ID" value="RKQ71081.1"/>
    <property type="molecule type" value="Genomic_DNA"/>
</dbReference>
<protein>
    <recommendedName>
        <fullName evidence="7">Small-conductance mechanosensitive channel</fullName>
    </recommendedName>
</protein>
<keyword evidence="7" id="KW-0407">Ion channel</keyword>
<dbReference type="GO" id="GO:0008381">
    <property type="term" value="F:mechanosensitive monoatomic ion channel activity"/>
    <property type="evidence" value="ECO:0007669"/>
    <property type="project" value="InterPro"/>
</dbReference>
<gene>
    <name evidence="10" type="ORF">DES40_0389</name>
</gene>
<keyword evidence="6 7" id="KW-0472">Membrane</keyword>
<dbReference type="Proteomes" id="UP000282211">
    <property type="component" value="Unassembled WGS sequence"/>
</dbReference>
<dbReference type="GO" id="GO:0005886">
    <property type="term" value="C:plasma membrane"/>
    <property type="evidence" value="ECO:0007669"/>
    <property type="project" value="UniProtKB-SubCell"/>
</dbReference>
<accession>A0A420WJ76</accession>